<accession>A0A2M4D5R7</accession>
<dbReference type="AlphaFoldDB" id="A0A2M4D5R7"/>
<keyword evidence="1" id="KW-0732">Signal</keyword>
<protein>
    <submittedName>
        <fullName evidence="2">Putative secreted protein</fullName>
    </submittedName>
</protein>
<dbReference type="EMBL" id="GGFL01008701">
    <property type="protein sequence ID" value="MBW72879.1"/>
    <property type="molecule type" value="Transcribed_RNA"/>
</dbReference>
<name>A0A2M4D5R7_ANODA</name>
<feature type="chain" id="PRO_5014708073" evidence="1">
    <location>
        <begin position="16"/>
        <end position="217"/>
    </location>
</feature>
<organism evidence="2">
    <name type="scientific">Anopheles darlingi</name>
    <name type="common">Mosquito</name>
    <dbReference type="NCBI Taxonomy" id="43151"/>
    <lineage>
        <taxon>Eukaryota</taxon>
        <taxon>Metazoa</taxon>
        <taxon>Ecdysozoa</taxon>
        <taxon>Arthropoda</taxon>
        <taxon>Hexapoda</taxon>
        <taxon>Insecta</taxon>
        <taxon>Pterygota</taxon>
        <taxon>Neoptera</taxon>
        <taxon>Endopterygota</taxon>
        <taxon>Diptera</taxon>
        <taxon>Nematocera</taxon>
        <taxon>Culicoidea</taxon>
        <taxon>Culicidae</taxon>
        <taxon>Anophelinae</taxon>
        <taxon>Anopheles</taxon>
    </lineage>
</organism>
<evidence type="ECO:0000256" key="1">
    <source>
        <dbReference type="SAM" id="SignalP"/>
    </source>
</evidence>
<proteinExistence type="predicted"/>
<feature type="signal peptide" evidence="1">
    <location>
        <begin position="1"/>
        <end position="15"/>
    </location>
</feature>
<reference evidence="2" key="1">
    <citation type="submission" date="2018-01" db="EMBL/GenBank/DDBJ databases">
        <title>An insight into the sialome of Amazonian anophelines.</title>
        <authorList>
            <person name="Ribeiro J.M."/>
            <person name="Scarpassa V."/>
            <person name="Calvo E."/>
        </authorList>
    </citation>
    <scope>NUCLEOTIDE SEQUENCE</scope>
</reference>
<sequence>MLCCALLAMLQRAHTWCWIVVPSGPGEEVCFHFSSLLGTPLLDDSCTTPSLACPAAVLLCQHQRQLQGFTFATIGKPTFSGPVPGSRINHAKRHKLSIPRRTDLPTVACVRNSPILPSFSSGPGFGALARSRRTATLILPERGQRSRAAAAAAALAVAALAVATQTTISKLNGGGANSCSPSKVIGLWSMECARARATYDRSVELSVVVWCLNRSLN</sequence>
<evidence type="ECO:0000313" key="2">
    <source>
        <dbReference type="EMBL" id="MBW72879.1"/>
    </source>
</evidence>